<evidence type="ECO:0000313" key="2">
    <source>
        <dbReference type="Proteomes" id="UP000092377"/>
    </source>
</evidence>
<protein>
    <recommendedName>
        <fullName evidence="3">Fumarase D</fullName>
    </recommendedName>
</protein>
<dbReference type="AlphaFoldDB" id="A0A1B8HCS3"/>
<comment type="caution">
    <text evidence="1">The sequence shown here is derived from an EMBL/GenBank/DDBJ whole genome shotgun (WGS) entry which is preliminary data.</text>
</comment>
<dbReference type="OrthoDB" id="6461745at2"/>
<name>A0A1B8HCS3_9GAMM</name>
<dbReference type="RefSeq" id="WP_067403268.1">
    <property type="nucleotide sequence ID" value="NZ_LZEY01000026.1"/>
</dbReference>
<reference evidence="2" key="1">
    <citation type="submission" date="2016-06" db="EMBL/GenBank/DDBJ databases">
        <authorList>
            <person name="Butler K."/>
        </authorList>
    </citation>
    <scope>NUCLEOTIDE SEQUENCE [LARGE SCALE GENOMIC DNA]</scope>
    <source>
        <strain evidence="2">GCSL-Mp20</strain>
    </source>
</reference>
<dbReference type="EMBL" id="LZEY01000026">
    <property type="protein sequence ID" value="OBU06873.1"/>
    <property type="molecule type" value="Genomic_DNA"/>
</dbReference>
<sequence>MSDEREMVYSEVCRVTGRAAIMLLDSRQMISKANIKQLLCSHKEQEVDRFMNEVYEVAIDLMSDN</sequence>
<evidence type="ECO:0000313" key="1">
    <source>
        <dbReference type="EMBL" id="OBU06873.1"/>
    </source>
</evidence>
<organism evidence="1 2">
    <name type="scientific">Morganella psychrotolerans</name>
    <dbReference type="NCBI Taxonomy" id="368603"/>
    <lineage>
        <taxon>Bacteria</taxon>
        <taxon>Pseudomonadati</taxon>
        <taxon>Pseudomonadota</taxon>
        <taxon>Gammaproteobacteria</taxon>
        <taxon>Enterobacterales</taxon>
        <taxon>Morganellaceae</taxon>
        <taxon>Morganella</taxon>
    </lineage>
</organism>
<dbReference type="Proteomes" id="UP000092377">
    <property type="component" value="Unassembled WGS sequence"/>
</dbReference>
<evidence type="ECO:0008006" key="3">
    <source>
        <dbReference type="Google" id="ProtNLM"/>
    </source>
</evidence>
<accession>A0A1B8HCS3</accession>
<proteinExistence type="predicted"/>
<gene>
    <name evidence="1" type="ORF">AYY18_19770</name>
</gene>
<keyword evidence="2" id="KW-1185">Reference proteome</keyword>